<dbReference type="EMBL" id="JAARUV010000004">
    <property type="protein sequence ID" value="MBC1779661.1"/>
    <property type="molecule type" value="Genomic_DNA"/>
</dbReference>
<name>A0A7X0XSY8_9LIST</name>
<reference evidence="1 2" key="1">
    <citation type="submission" date="2020-03" db="EMBL/GenBank/DDBJ databases">
        <title>Soil Listeria distribution.</title>
        <authorList>
            <person name="Liao J."/>
            <person name="Wiedmann M."/>
        </authorList>
    </citation>
    <scope>NUCLEOTIDE SEQUENCE [LARGE SCALE GENOMIC DNA]</scope>
    <source>
        <strain evidence="1 2">FSL L7-1017</strain>
    </source>
</reference>
<evidence type="ECO:0000313" key="2">
    <source>
        <dbReference type="Proteomes" id="UP000547643"/>
    </source>
</evidence>
<evidence type="ECO:0000313" key="1">
    <source>
        <dbReference type="EMBL" id="MBC1779661.1"/>
    </source>
</evidence>
<protein>
    <submittedName>
        <fullName evidence="1">Cytosolic protein</fullName>
    </submittedName>
</protein>
<organism evidence="1 2">
    <name type="scientific">Listeria booriae</name>
    <dbReference type="NCBI Taxonomy" id="1552123"/>
    <lineage>
        <taxon>Bacteria</taxon>
        <taxon>Bacillati</taxon>
        <taxon>Bacillota</taxon>
        <taxon>Bacilli</taxon>
        <taxon>Bacillales</taxon>
        <taxon>Listeriaceae</taxon>
        <taxon>Listeria</taxon>
    </lineage>
</organism>
<gene>
    <name evidence="1" type="ORF">HCA46_12530</name>
</gene>
<dbReference type="Proteomes" id="UP000547643">
    <property type="component" value="Unassembled WGS sequence"/>
</dbReference>
<proteinExistence type="predicted"/>
<comment type="caution">
    <text evidence="1">The sequence shown here is derived from an EMBL/GenBank/DDBJ whole genome shotgun (WGS) entry which is preliminary data.</text>
</comment>
<accession>A0A7X0XSY8</accession>
<sequence length="124" mass="13798">MDNHMETVRDATRISGNRVLTLDDIINKGIDGVYESASPPPKYIIAEAKYGTSRLNKTNDGLQMSEEWILNKRLENAVGTDTAELIRDEMLLNPENVQKVLVNVDKNGNVVESVLDATGKKIKQ</sequence>
<dbReference type="AlphaFoldDB" id="A0A7X0XSY8"/>